<feature type="region of interest" description="Disordered" evidence="2">
    <location>
        <begin position="146"/>
        <end position="184"/>
    </location>
</feature>
<proteinExistence type="predicted"/>
<keyword evidence="5" id="KW-1185">Reference proteome</keyword>
<gene>
    <name evidence="4" type="ORF">DGMP_08120</name>
</gene>
<keyword evidence="3" id="KW-0812">Transmembrane</keyword>
<dbReference type="Proteomes" id="UP000826725">
    <property type="component" value="Chromosome"/>
</dbReference>
<keyword evidence="3" id="KW-1133">Transmembrane helix</keyword>
<feature type="compositionally biased region" description="Polar residues" evidence="2">
    <location>
        <begin position="165"/>
        <end position="178"/>
    </location>
</feature>
<reference evidence="4" key="1">
    <citation type="submission" date="2020-09" db="EMBL/GenBank/DDBJ databases">
        <title>Desulfogranum mesoprofundum gen. nov., sp. nov., a novel mesophilic, sulfate-reducing chemolithoautotroph isolated from a deep-sea hydrothermal vent chimney in the Suiyo Seamount.</title>
        <authorList>
            <person name="Hashimoto Y."/>
            <person name="Nakagawa S."/>
        </authorList>
    </citation>
    <scope>NUCLEOTIDE SEQUENCE</scope>
    <source>
        <strain evidence="4">KT2</strain>
    </source>
</reference>
<evidence type="ECO:0000256" key="3">
    <source>
        <dbReference type="SAM" id="Phobius"/>
    </source>
</evidence>
<dbReference type="KEGG" id="dbk:DGMP_08120"/>
<keyword evidence="1" id="KW-0175">Coiled coil</keyword>
<dbReference type="RefSeq" id="WP_228856286.1">
    <property type="nucleotide sequence ID" value="NZ_AP024086.1"/>
</dbReference>
<feature type="coiled-coil region" evidence="1">
    <location>
        <begin position="68"/>
        <end position="95"/>
    </location>
</feature>
<evidence type="ECO:0000313" key="4">
    <source>
        <dbReference type="EMBL" id="BCL60119.1"/>
    </source>
</evidence>
<dbReference type="AlphaFoldDB" id="A0A8D5FKY6"/>
<name>A0A8D5FKY6_9BACT</name>
<evidence type="ECO:0000313" key="5">
    <source>
        <dbReference type="Proteomes" id="UP000826725"/>
    </source>
</evidence>
<organism evidence="4 5">
    <name type="scientific">Desulfomarina profundi</name>
    <dbReference type="NCBI Taxonomy" id="2772557"/>
    <lineage>
        <taxon>Bacteria</taxon>
        <taxon>Pseudomonadati</taxon>
        <taxon>Thermodesulfobacteriota</taxon>
        <taxon>Desulfobulbia</taxon>
        <taxon>Desulfobulbales</taxon>
        <taxon>Desulfobulbaceae</taxon>
        <taxon>Desulfomarina</taxon>
    </lineage>
</organism>
<feature type="compositionally biased region" description="Low complexity" evidence="2">
    <location>
        <begin position="151"/>
        <end position="164"/>
    </location>
</feature>
<feature type="transmembrane region" description="Helical" evidence="3">
    <location>
        <begin position="12"/>
        <end position="37"/>
    </location>
</feature>
<protein>
    <submittedName>
        <fullName evidence="4">Uncharacterized protein</fullName>
    </submittedName>
</protein>
<feature type="transmembrane region" description="Helical" evidence="3">
    <location>
        <begin position="43"/>
        <end position="65"/>
    </location>
</feature>
<evidence type="ECO:0000256" key="2">
    <source>
        <dbReference type="SAM" id="MobiDB-lite"/>
    </source>
</evidence>
<sequence length="184" mass="20367">MFTGILIKYGPGKISVLITAIVITLSVIITSLSLVVFQGYIDTLGIIICIAAPLLILPVPAKIFFSMLLKLNRTEELLRKKNQDLEREAEKVRTLSGLLPICSSCKKIRDTGGKWNDLESYLDKHSEIQLTHGFCPECVDRLYPSFINNTPAPDQPQSPGQDQQTHVPQDPSSSSGNVEDSREN</sequence>
<accession>A0A8D5FKY6</accession>
<evidence type="ECO:0000256" key="1">
    <source>
        <dbReference type="SAM" id="Coils"/>
    </source>
</evidence>
<keyword evidence="3" id="KW-0472">Membrane</keyword>
<dbReference type="EMBL" id="AP024086">
    <property type="protein sequence ID" value="BCL60119.1"/>
    <property type="molecule type" value="Genomic_DNA"/>
</dbReference>